<protein>
    <submittedName>
        <fullName evidence="1">Uncharacterized protein</fullName>
    </submittedName>
</protein>
<comment type="caution">
    <text evidence="1">The sequence shown here is derived from an EMBL/GenBank/DDBJ whole genome shotgun (WGS) entry which is preliminary data.</text>
</comment>
<organism evidence="1 2">
    <name type="scientific">Araneus ventricosus</name>
    <name type="common">Orbweaver spider</name>
    <name type="synonym">Epeira ventricosa</name>
    <dbReference type="NCBI Taxonomy" id="182803"/>
    <lineage>
        <taxon>Eukaryota</taxon>
        <taxon>Metazoa</taxon>
        <taxon>Ecdysozoa</taxon>
        <taxon>Arthropoda</taxon>
        <taxon>Chelicerata</taxon>
        <taxon>Arachnida</taxon>
        <taxon>Araneae</taxon>
        <taxon>Araneomorphae</taxon>
        <taxon>Entelegynae</taxon>
        <taxon>Araneoidea</taxon>
        <taxon>Araneidae</taxon>
        <taxon>Araneus</taxon>
    </lineage>
</organism>
<accession>A0A4Y2D900</accession>
<proteinExistence type="predicted"/>
<evidence type="ECO:0000313" key="2">
    <source>
        <dbReference type="Proteomes" id="UP000499080"/>
    </source>
</evidence>
<dbReference type="Proteomes" id="UP000499080">
    <property type="component" value="Unassembled WGS sequence"/>
</dbReference>
<sequence length="100" mass="11338">MVEGENLNEVVNLVTKTIISAADANIPKSGLSFLKNRKPWWNKHCTDTNRNQRKAWNVFRWHPTSSNQIAFQRAKSIARWVGGKVNLNTGLNLCPVLIPL</sequence>
<dbReference type="EMBL" id="BGPR01000308">
    <property type="protein sequence ID" value="GBM12055.1"/>
    <property type="molecule type" value="Genomic_DNA"/>
</dbReference>
<gene>
    <name evidence="1" type="ORF">AVEN_245461_1</name>
</gene>
<keyword evidence="2" id="KW-1185">Reference proteome</keyword>
<name>A0A4Y2D900_ARAVE</name>
<reference evidence="1 2" key="1">
    <citation type="journal article" date="2019" name="Sci. Rep.">
        <title>Orb-weaving spider Araneus ventricosus genome elucidates the spidroin gene catalogue.</title>
        <authorList>
            <person name="Kono N."/>
            <person name="Nakamura H."/>
            <person name="Ohtoshi R."/>
            <person name="Moran D.A.P."/>
            <person name="Shinohara A."/>
            <person name="Yoshida Y."/>
            <person name="Fujiwara M."/>
            <person name="Mori M."/>
            <person name="Tomita M."/>
            <person name="Arakawa K."/>
        </authorList>
    </citation>
    <scope>NUCLEOTIDE SEQUENCE [LARGE SCALE GENOMIC DNA]</scope>
</reference>
<dbReference type="AlphaFoldDB" id="A0A4Y2D900"/>
<evidence type="ECO:0000313" key="1">
    <source>
        <dbReference type="EMBL" id="GBM12055.1"/>
    </source>
</evidence>
<dbReference type="OrthoDB" id="6781417at2759"/>